<dbReference type="EMBL" id="MIEK01000045">
    <property type="protein sequence ID" value="OEH81444.1"/>
    <property type="molecule type" value="Genomic_DNA"/>
</dbReference>
<reference evidence="3 4" key="1">
    <citation type="submission" date="2016-09" db="EMBL/GenBank/DDBJ databases">
        <authorList>
            <person name="Capua I."/>
            <person name="De Benedictis P."/>
            <person name="Joannis T."/>
            <person name="Lombin L.H."/>
            <person name="Cattoli G."/>
        </authorList>
    </citation>
    <scope>NUCLEOTIDE SEQUENCE [LARGE SCALE GENOMIC DNA]</scope>
    <source>
        <strain evidence="3 4">LMG 25899</strain>
    </source>
</reference>
<dbReference type="RefSeq" id="WP_069699499.1">
    <property type="nucleotide sequence ID" value="NZ_JAGGMA010000013.1"/>
</dbReference>
<dbReference type="Proteomes" id="UP000095256">
    <property type="component" value="Unassembled WGS sequence"/>
</dbReference>
<dbReference type="OrthoDB" id="2989832at2"/>
<sequence>MNDENELSYFKGGLALGVSVGLLSGIASAMWYNKKRTMDADLVLEDVKKAFLEEGPIEGSWIEFEKKPLRKFAIHSKTYNGGISRLEDGNRVQYEFIADAYTGTVIDIKRLKE</sequence>
<evidence type="ECO:0000313" key="3">
    <source>
        <dbReference type="EMBL" id="OEH81444.1"/>
    </source>
</evidence>
<comment type="caution">
    <text evidence="3">The sequence shown here is derived from an EMBL/GenBank/DDBJ whole genome shotgun (WGS) entry which is preliminary data.</text>
</comment>
<gene>
    <name evidence="3" type="ORF">BCR26_04140</name>
</gene>
<proteinExistence type="predicted"/>
<dbReference type="InterPro" id="IPR025711">
    <property type="entry name" value="PepSY"/>
</dbReference>
<evidence type="ECO:0000313" key="4">
    <source>
        <dbReference type="Proteomes" id="UP000095256"/>
    </source>
</evidence>
<name>A0A1E5KU84_9ENTE</name>
<protein>
    <submittedName>
        <fullName evidence="3">Peptidase</fullName>
    </submittedName>
</protein>
<feature type="domain" description="PepSY" evidence="2">
    <location>
        <begin position="44"/>
        <end position="108"/>
    </location>
</feature>
<accession>A0A1E5KU84</accession>
<keyword evidence="1" id="KW-1133">Transmembrane helix</keyword>
<feature type="transmembrane region" description="Helical" evidence="1">
    <location>
        <begin position="12"/>
        <end position="32"/>
    </location>
</feature>
<keyword evidence="1" id="KW-0472">Membrane</keyword>
<evidence type="ECO:0000256" key="1">
    <source>
        <dbReference type="SAM" id="Phobius"/>
    </source>
</evidence>
<dbReference type="STRING" id="762845.BCR26_04140"/>
<dbReference type="Pfam" id="PF03413">
    <property type="entry name" value="PepSY"/>
    <property type="match status" value="1"/>
</dbReference>
<dbReference type="AlphaFoldDB" id="A0A1E5KU84"/>
<keyword evidence="1" id="KW-0812">Transmembrane</keyword>
<organism evidence="3 4">
    <name type="scientific">Enterococcus rivorum</name>
    <dbReference type="NCBI Taxonomy" id="762845"/>
    <lineage>
        <taxon>Bacteria</taxon>
        <taxon>Bacillati</taxon>
        <taxon>Bacillota</taxon>
        <taxon>Bacilli</taxon>
        <taxon>Lactobacillales</taxon>
        <taxon>Enterococcaceae</taxon>
        <taxon>Enterococcus</taxon>
    </lineage>
</organism>
<evidence type="ECO:0000259" key="2">
    <source>
        <dbReference type="Pfam" id="PF03413"/>
    </source>
</evidence>
<keyword evidence="4" id="KW-1185">Reference proteome</keyword>